<dbReference type="PATRIC" id="fig|1590.201.peg.904"/>
<dbReference type="AlphaFoldDB" id="A0A165RX76"/>
<protein>
    <submittedName>
        <fullName evidence="5">Allophanate hydrolase 2 subunit 2</fullName>
    </submittedName>
</protein>
<dbReference type="GO" id="GO:0005524">
    <property type="term" value="F:ATP binding"/>
    <property type="evidence" value="ECO:0007669"/>
    <property type="project" value="UniProtKB-KW"/>
</dbReference>
<dbReference type="PANTHER" id="PTHR43309:SF3">
    <property type="entry name" value="5-OXOPROLINASE SUBUNIT C"/>
    <property type="match status" value="1"/>
</dbReference>
<dbReference type="Proteomes" id="UP000076882">
    <property type="component" value="Unassembled WGS sequence"/>
</dbReference>
<evidence type="ECO:0000313" key="6">
    <source>
        <dbReference type="Proteomes" id="UP000076882"/>
    </source>
</evidence>
<keyword evidence="3" id="KW-0067">ATP-binding</keyword>
<name>A0A165RX76_LACPN</name>
<dbReference type="PANTHER" id="PTHR43309">
    <property type="entry name" value="5-OXOPROLINASE SUBUNIT C"/>
    <property type="match status" value="1"/>
</dbReference>
<evidence type="ECO:0000256" key="1">
    <source>
        <dbReference type="ARBA" id="ARBA00022741"/>
    </source>
</evidence>
<evidence type="ECO:0000256" key="3">
    <source>
        <dbReference type="ARBA" id="ARBA00022840"/>
    </source>
</evidence>
<keyword evidence="2 5" id="KW-0378">Hydrolase</keyword>
<dbReference type="SMART" id="SM00797">
    <property type="entry name" value="AHS2"/>
    <property type="match status" value="1"/>
</dbReference>
<evidence type="ECO:0000313" key="5">
    <source>
        <dbReference type="EMBL" id="KZU96293.1"/>
    </source>
</evidence>
<gene>
    <name evidence="5" type="ORF">Lp19_1146</name>
</gene>
<dbReference type="InterPro" id="IPR003778">
    <property type="entry name" value="CT_A_B"/>
</dbReference>
<dbReference type="Pfam" id="PF02626">
    <property type="entry name" value="CT_A_B"/>
    <property type="match status" value="1"/>
</dbReference>
<accession>A0A165RX76</accession>
<organism evidence="5 6">
    <name type="scientific">Lactiplantibacillus plantarum</name>
    <name type="common">Lactobacillus plantarum</name>
    <dbReference type="NCBI Taxonomy" id="1590"/>
    <lineage>
        <taxon>Bacteria</taxon>
        <taxon>Bacillati</taxon>
        <taxon>Bacillota</taxon>
        <taxon>Bacilli</taxon>
        <taxon>Lactobacillales</taxon>
        <taxon>Lactobacillaceae</taxon>
        <taxon>Lactiplantibacillus</taxon>
    </lineage>
</organism>
<dbReference type="GO" id="GO:0016787">
    <property type="term" value="F:hydrolase activity"/>
    <property type="evidence" value="ECO:0007669"/>
    <property type="project" value="UniProtKB-KW"/>
</dbReference>
<comment type="caution">
    <text evidence="5">The sequence shown here is derived from an EMBL/GenBank/DDBJ whole genome shotgun (WGS) entry which is preliminary data.</text>
</comment>
<proteinExistence type="predicted"/>
<feature type="domain" description="Carboxyltransferase" evidence="4">
    <location>
        <begin position="1"/>
        <end position="118"/>
    </location>
</feature>
<keyword evidence="1" id="KW-0547">Nucleotide-binding</keyword>
<evidence type="ECO:0000259" key="4">
    <source>
        <dbReference type="SMART" id="SM00797"/>
    </source>
</evidence>
<reference evidence="5 6" key="1">
    <citation type="submission" date="2016-03" db="EMBL/GenBank/DDBJ databases">
        <title>Comparative genomics of 54 Lactobacillus plantarum strains reveals genomic uncoupling from niche constraints.</title>
        <authorList>
            <person name="Martino M.E."/>
        </authorList>
    </citation>
    <scope>NUCLEOTIDE SEQUENCE [LARGE SCALE GENOMIC DNA]</scope>
    <source>
        <strain evidence="5 6">19.1</strain>
    </source>
</reference>
<sequence length="118" mass="12463">MDQWSAIQGNLLVNNVENEAVLEYSILGPTVTFSTPAVIAVTGGVVNAKLNGTQIHENQAIEVNSEDVLEIGPLTQGRYGYLAVSGGLQVDSILASKATSLRYGLGGFKGRALKRGIF</sequence>
<dbReference type="EMBL" id="LUXM01000020">
    <property type="protein sequence ID" value="KZU96293.1"/>
    <property type="molecule type" value="Genomic_DNA"/>
</dbReference>
<dbReference type="InterPro" id="IPR052708">
    <property type="entry name" value="PxpC"/>
</dbReference>
<evidence type="ECO:0000256" key="2">
    <source>
        <dbReference type="ARBA" id="ARBA00022801"/>
    </source>
</evidence>